<proteinExistence type="inferred from homology"/>
<dbReference type="PANTHER" id="PTHR21021">
    <property type="entry name" value="GAF/PUTATIVE CYTOSKELETAL PROTEIN"/>
    <property type="match status" value="1"/>
</dbReference>
<comment type="similarity">
    <text evidence="1">Belongs to the TIP41 family.</text>
</comment>
<sequence length="77" mass="9107">MPSFLFLLLRYFLRVDGVLLRSNETRLYHQTGTDYLLREYSSRETWVSELQHVPPAVFSDPAEISQLLALKDHKLER</sequence>
<evidence type="ECO:0000256" key="2">
    <source>
        <dbReference type="ARBA" id="ARBA00018951"/>
    </source>
</evidence>
<evidence type="ECO:0000256" key="3">
    <source>
        <dbReference type="SAM" id="SignalP"/>
    </source>
</evidence>
<dbReference type="PANTHER" id="PTHR21021:SF16">
    <property type="entry name" value="TIP41-LIKE PROTEIN"/>
    <property type="match status" value="1"/>
</dbReference>
<dbReference type="Proteomes" id="UP001318040">
    <property type="component" value="Chromosome 66"/>
</dbReference>
<dbReference type="GO" id="GO:0005829">
    <property type="term" value="C:cytosol"/>
    <property type="evidence" value="ECO:0007669"/>
    <property type="project" value="TreeGrafter"/>
</dbReference>
<gene>
    <name evidence="5" type="primary">TIPRL</name>
</gene>
<keyword evidence="3" id="KW-0732">Signal</keyword>
<evidence type="ECO:0000256" key="1">
    <source>
        <dbReference type="ARBA" id="ARBA00006658"/>
    </source>
</evidence>
<accession>A0AAJ7UI83</accession>
<dbReference type="RefSeq" id="XP_032836249.1">
    <property type="nucleotide sequence ID" value="XM_032980358.1"/>
</dbReference>
<dbReference type="KEGG" id="pmrn:116957906"/>
<dbReference type="Pfam" id="PF04176">
    <property type="entry name" value="TIP41"/>
    <property type="match status" value="1"/>
</dbReference>
<keyword evidence="4" id="KW-1185">Reference proteome</keyword>
<dbReference type="GO" id="GO:0031929">
    <property type="term" value="P:TOR signaling"/>
    <property type="evidence" value="ECO:0007669"/>
    <property type="project" value="TreeGrafter"/>
</dbReference>
<dbReference type="InterPro" id="IPR007303">
    <property type="entry name" value="TIP41-like"/>
</dbReference>
<dbReference type="InterPro" id="IPR051330">
    <property type="entry name" value="Phosphatase_reg/MetRdx"/>
</dbReference>
<dbReference type="AlphaFoldDB" id="A0AAJ7UI83"/>
<organism evidence="4 5">
    <name type="scientific">Petromyzon marinus</name>
    <name type="common">Sea lamprey</name>
    <dbReference type="NCBI Taxonomy" id="7757"/>
    <lineage>
        <taxon>Eukaryota</taxon>
        <taxon>Metazoa</taxon>
        <taxon>Chordata</taxon>
        <taxon>Craniata</taxon>
        <taxon>Vertebrata</taxon>
        <taxon>Cyclostomata</taxon>
        <taxon>Hyperoartia</taxon>
        <taxon>Petromyzontiformes</taxon>
        <taxon>Petromyzontidae</taxon>
        <taxon>Petromyzon</taxon>
    </lineage>
</organism>
<feature type="chain" id="PRO_5042465804" description="TIP41-like protein" evidence="3">
    <location>
        <begin position="18"/>
        <end position="77"/>
    </location>
</feature>
<feature type="signal peptide" evidence="3">
    <location>
        <begin position="1"/>
        <end position="17"/>
    </location>
</feature>
<evidence type="ECO:0000313" key="5">
    <source>
        <dbReference type="RefSeq" id="XP_032836249.1"/>
    </source>
</evidence>
<name>A0AAJ7UI83_PETMA</name>
<evidence type="ECO:0000313" key="4">
    <source>
        <dbReference type="Proteomes" id="UP001318040"/>
    </source>
</evidence>
<reference evidence="5" key="1">
    <citation type="submission" date="2025-08" db="UniProtKB">
        <authorList>
            <consortium name="RefSeq"/>
        </authorList>
    </citation>
    <scope>IDENTIFICATION</scope>
    <source>
        <tissue evidence="5">Sperm</tissue>
    </source>
</reference>
<protein>
    <recommendedName>
        <fullName evidence="2">TIP41-like protein</fullName>
    </recommendedName>
</protein>